<dbReference type="InterPro" id="IPR012337">
    <property type="entry name" value="RNaseH-like_sf"/>
</dbReference>
<dbReference type="InterPro" id="IPR050900">
    <property type="entry name" value="Transposase_IS3/IS150/IS904"/>
</dbReference>
<dbReference type="EMBL" id="JACEIQ010000001">
    <property type="protein sequence ID" value="MBA4493259.1"/>
    <property type="molecule type" value="Genomic_DNA"/>
</dbReference>
<dbReference type="Pfam" id="PF13683">
    <property type="entry name" value="rve_3"/>
    <property type="match status" value="1"/>
</dbReference>
<keyword evidence="3" id="KW-1185">Reference proteome</keyword>
<proteinExistence type="predicted"/>
<dbReference type="Proteomes" id="UP000535491">
    <property type="component" value="Unassembled WGS sequence"/>
</dbReference>
<name>A0A7W1WNZ4_9BACL</name>
<reference evidence="2 3" key="1">
    <citation type="submission" date="2020-07" db="EMBL/GenBank/DDBJ databases">
        <authorList>
            <person name="Feng H."/>
        </authorList>
    </citation>
    <scope>NUCLEOTIDE SEQUENCE [LARGE SCALE GENOMIC DNA]</scope>
    <source>
        <strain evidence="3">s-10</strain>
    </source>
</reference>
<dbReference type="GO" id="GO:0003676">
    <property type="term" value="F:nucleic acid binding"/>
    <property type="evidence" value="ECO:0007669"/>
    <property type="project" value="InterPro"/>
</dbReference>
<dbReference type="PANTHER" id="PTHR46889:SF4">
    <property type="entry name" value="TRANSPOSASE INSO FOR INSERTION SEQUENCE ELEMENT IS911B-RELATED"/>
    <property type="match status" value="1"/>
</dbReference>
<dbReference type="AlphaFoldDB" id="A0A7W1WNZ4"/>
<dbReference type="GO" id="GO:0015074">
    <property type="term" value="P:DNA integration"/>
    <property type="evidence" value="ECO:0007669"/>
    <property type="project" value="InterPro"/>
</dbReference>
<sequence length="99" mass="11852">MLRTYNGPQFICHEFEILHKRIPPTPNKNAHIESFHSSLEKECLIKHEFQSYPEIYQAVTDYIDFYNKRRIHGSLYDLSPYEFMQAIIDQEVQSFVVKV</sequence>
<dbReference type="Gene3D" id="3.30.420.10">
    <property type="entry name" value="Ribonuclease H-like superfamily/Ribonuclease H"/>
    <property type="match status" value="1"/>
</dbReference>
<protein>
    <submittedName>
        <fullName evidence="2">Transposase</fullName>
    </submittedName>
</protein>
<comment type="caution">
    <text evidence="2">The sequence shown here is derived from an EMBL/GenBank/DDBJ whole genome shotgun (WGS) entry which is preliminary data.</text>
</comment>
<evidence type="ECO:0000313" key="2">
    <source>
        <dbReference type="EMBL" id="MBA4493259.1"/>
    </source>
</evidence>
<organism evidence="2 3">
    <name type="scientific">Paenactinomyces guangxiensis</name>
    <dbReference type="NCBI Taxonomy" id="1490290"/>
    <lineage>
        <taxon>Bacteria</taxon>
        <taxon>Bacillati</taxon>
        <taxon>Bacillota</taxon>
        <taxon>Bacilli</taxon>
        <taxon>Bacillales</taxon>
        <taxon>Thermoactinomycetaceae</taxon>
        <taxon>Paenactinomyces</taxon>
    </lineage>
</organism>
<dbReference type="PROSITE" id="PS50994">
    <property type="entry name" value="INTEGRASE"/>
    <property type="match status" value="1"/>
</dbReference>
<dbReference type="InterPro" id="IPR001584">
    <property type="entry name" value="Integrase_cat-core"/>
</dbReference>
<feature type="domain" description="Integrase catalytic" evidence="1">
    <location>
        <begin position="1"/>
        <end position="88"/>
    </location>
</feature>
<dbReference type="InterPro" id="IPR036397">
    <property type="entry name" value="RNaseH_sf"/>
</dbReference>
<dbReference type="SUPFAM" id="SSF53098">
    <property type="entry name" value="Ribonuclease H-like"/>
    <property type="match status" value="1"/>
</dbReference>
<dbReference type="RefSeq" id="WP_181750457.1">
    <property type="nucleotide sequence ID" value="NZ_JACEIQ010000001.1"/>
</dbReference>
<evidence type="ECO:0000259" key="1">
    <source>
        <dbReference type="PROSITE" id="PS50994"/>
    </source>
</evidence>
<evidence type="ECO:0000313" key="3">
    <source>
        <dbReference type="Proteomes" id="UP000535491"/>
    </source>
</evidence>
<gene>
    <name evidence="2" type="ORF">H1191_02900</name>
</gene>
<dbReference type="PANTHER" id="PTHR46889">
    <property type="entry name" value="TRANSPOSASE INSF FOR INSERTION SEQUENCE IS3B-RELATED"/>
    <property type="match status" value="1"/>
</dbReference>
<accession>A0A7W1WNZ4</accession>